<evidence type="ECO:0000256" key="7">
    <source>
        <dbReference type="SAM" id="Phobius"/>
    </source>
</evidence>
<feature type="transmembrane region" description="Helical" evidence="7">
    <location>
        <begin position="182"/>
        <end position="200"/>
    </location>
</feature>
<keyword evidence="4 7" id="KW-1133">Transmembrane helix</keyword>
<dbReference type="SUPFAM" id="SSF55073">
    <property type="entry name" value="Nucleotide cyclase"/>
    <property type="match status" value="1"/>
</dbReference>
<organism evidence="9">
    <name type="scientific">viral metagenome</name>
    <dbReference type="NCBI Taxonomy" id="1070528"/>
    <lineage>
        <taxon>unclassified sequences</taxon>
        <taxon>metagenomes</taxon>
        <taxon>organismal metagenomes</taxon>
    </lineage>
</organism>
<dbReference type="InterPro" id="IPR050401">
    <property type="entry name" value="Cyclic_nucleotide_synthase"/>
</dbReference>
<protein>
    <recommendedName>
        <fullName evidence="8">Guanylate cyclase domain-containing protein</fullName>
    </recommendedName>
</protein>
<dbReference type="GO" id="GO:0001653">
    <property type="term" value="F:peptide receptor activity"/>
    <property type="evidence" value="ECO:0007669"/>
    <property type="project" value="TreeGrafter"/>
</dbReference>
<name>A0A6C0JYM8_9ZZZZ</name>
<evidence type="ECO:0000256" key="6">
    <source>
        <dbReference type="ARBA" id="ARBA00023239"/>
    </source>
</evidence>
<keyword evidence="5 7" id="KW-0472">Membrane</keyword>
<comment type="subcellular location">
    <subcellularLocation>
        <location evidence="1">Membrane</location>
    </subcellularLocation>
</comment>
<feature type="domain" description="Guanylate cyclase" evidence="8">
    <location>
        <begin position="319"/>
        <end position="448"/>
    </location>
</feature>
<dbReference type="GO" id="GO:0004016">
    <property type="term" value="F:adenylate cyclase activity"/>
    <property type="evidence" value="ECO:0007669"/>
    <property type="project" value="TreeGrafter"/>
</dbReference>
<keyword evidence="6" id="KW-0456">Lyase</keyword>
<proteinExistence type="predicted"/>
<accession>A0A6C0JYM8</accession>
<dbReference type="EMBL" id="MN740749">
    <property type="protein sequence ID" value="QHU10001.1"/>
    <property type="molecule type" value="Genomic_DNA"/>
</dbReference>
<dbReference type="PANTHER" id="PTHR11920:SF335">
    <property type="entry name" value="GUANYLATE CYCLASE"/>
    <property type="match status" value="1"/>
</dbReference>
<evidence type="ECO:0000259" key="8">
    <source>
        <dbReference type="PROSITE" id="PS50125"/>
    </source>
</evidence>
<evidence type="ECO:0000256" key="4">
    <source>
        <dbReference type="ARBA" id="ARBA00022989"/>
    </source>
</evidence>
<dbReference type="InterPro" id="IPR001054">
    <property type="entry name" value="A/G_cyclase"/>
</dbReference>
<dbReference type="GO" id="GO:0035556">
    <property type="term" value="P:intracellular signal transduction"/>
    <property type="evidence" value="ECO:0007669"/>
    <property type="project" value="InterPro"/>
</dbReference>
<dbReference type="PROSITE" id="PS50125">
    <property type="entry name" value="GUANYLATE_CYCLASE_2"/>
    <property type="match status" value="1"/>
</dbReference>
<evidence type="ECO:0000256" key="1">
    <source>
        <dbReference type="ARBA" id="ARBA00004370"/>
    </source>
</evidence>
<reference evidence="9" key="1">
    <citation type="journal article" date="2020" name="Nature">
        <title>Giant virus diversity and host interactions through global metagenomics.</title>
        <authorList>
            <person name="Schulz F."/>
            <person name="Roux S."/>
            <person name="Paez-Espino D."/>
            <person name="Jungbluth S."/>
            <person name="Walsh D.A."/>
            <person name="Denef V.J."/>
            <person name="McMahon K.D."/>
            <person name="Konstantinidis K.T."/>
            <person name="Eloe-Fadrosh E.A."/>
            <person name="Kyrpides N.C."/>
            <person name="Woyke T."/>
        </authorList>
    </citation>
    <scope>NUCLEOTIDE SEQUENCE</scope>
    <source>
        <strain evidence="9">GVMAG-S-1101164-67</strain>
    </source>
</reference>
<dbReference type="GO" id="GO:0000166">
    <property type="term" value="F:nucleotide binding"/>
    <property type="evidence" value="ECO:0007669"/>
    <property type="project" value="UniProtKB-KW"/>
</dbReference>
<dbReference type="Gene3D" id="3.30.70.1230">
    <property type="entry name" value="Nucleotide cyclase"/>
    <property type="match status" value="1"/>
</dbReference>
<keyword evidence="3" id="KW-0547">Nucleotide-binding</keyword>
<dbReference type="CDD" id="cd07302">
    <property type="entry name" value="CHD"/>
    <property type="match status" value="1"/>
</dbReference>
<dbReference type="InterPro" id="IPR029787">
    <property type="entry name" value="Nucleotide_cyclase"/>
</dbReference>
<dbReference type="GO" id="GO:0007168">
    <property type="term" value="P:receptor guanylyl cyclase signaling pathway"/>
    <property type="evidence" value="ECO:0007669"/>
    <property type="project" value="TreeGrafter"/>
</dbReference>
<evidence type="ECO:0000256" key="5">
    <source>
        <dbReference type="ARBA" id="ARBA00023136"/>
    </source>
</evidence>
<keyword evidence="2 7" id="KW-0812">Transmembrane</keyword>
<dbReference type="SMART" id="SM00044">
    <property type="entry name" value="CYCc"/>
    <property type="match status" value="1"/>
</dbReference>
<dbReference type="GO" id="GO:0005886">
    <property type="term" value="C:plasma membrane"/>
    <property type="evidence" value="ECO:0007669"/>
    <property type="project" value="TreeGrafter"/>
</dbReference>
<dbReference type="AlphaFoldDB" id="A0A6C0JYM8"/>
<dbReference type="GO" id="GO:0004383">
    <property type="term" value="F:guanylate cyclase activity"/>
    <property type="evidence" value="ECO:0007669"/>
    <property type="project" value="TreeGrafter"/>
</dbReference>
<evidence type="ECO:0000256" key="2">
    <source>
        <dbReference type="ARBA" id="ARBA00022692"/>
    </source>
</evidence>
<feature type="transmembrane region" description="Helical" evidence="7">
    <location>
        <begin position="150"/>
        <end position="170"/>
    </location>
</feature>
<dbReference type="Pfam" id="PF00211">
    <property type="entry name" value="Guanylate_cyc"/>
    <property type="match status" value="1"/>
</dbReference>
<dbReference type="PANTHER" id="PTHR11920">
    <property type="entry name" value="GUANYLYL CYCLASE"/>
    <property type="match status" value="1"/>
</dbReference>
<sequence>MNTLLNVFLFTICYCQSETFLKICLYDKYELFKQDPILFFPVMQSANIFILTIFSLFTIHLLFFSKIKNYTIYSLAFVYSKYVMDNISNNIISIHHYEFRRTIMWLFTTPLILKMYCHMNNCNLIDINAQYHVISNVLHIVLYPFRRTNYNTYIIITLSVFELYFIYNLFSLKEQKYTQFIIYIWCLFSIITMIELINIFSTHDIQICYLLSDMIAKLTTILIVNDYEEQMYHIRTNVDLQSISLFTAIKKSIINFENTTNITPKCKTIIKKITNDLITFIPRDKTPLKLELLKKILPLELEENYLSQSKEYKPYDFVCVLFTDIVSYTELAKQYDADVIYKLLNDVYTRFDDIVNHYTNLQKIETIGDAYMVVGDIYTNDKTNHVKNIILLAIDFLKEIKKIVTPNNIPLQLRIGINIGKVVVGILGIEIPRLCVIGNTVNVANRLQTTADPDTIQISRHIYELAESHDFGVNINFELKENVFLKNIGITNTYIISIPN</sequence>
<evidence type="ECO:0000256" key="3">
    <source>
        <dbReference type="ARBA" id="ARBA00022741"/>
    </source>
</evidence>
<evidence type="ECO:0000313" key="9">
    <source>
        <dbReference type="EMBL" id="QHU10001.1"/>
    </source>
</evidence>
<feature type="transmembrane region" description="Helical" evidence="7">
    <location>
        <begin position="39"/>
        <end position="64"/>
    </location>
</feature>